<evidence type="ECO:0000259" key="8">
    <source>
        <dbReference type="Pfam" id="PF20684"/>
    </source>
</evidence>
<dbReference type="PANTHER" id="PTHR33048:SF47">
    <property type="entry name" value="INTEGRAL MEMBRANE PROTEIN-RELATED"/>
    <property type="match status" value="1"/>
</dbReference>
<dbReference type="GO" id="GO:0016020">
    <property type="term" value="C:membrane"/>
    <property type="evidence" value="ECO:0007669"/>
    <property type="project" value="UniProtKB-SubCell"/>
</dbReference>
<dbReference type="InterPro" id="IPR049326">
    <property type="entry name" value="Rhodopsin_dom_fungi"/>
</dbReference>
<comment type="subcellular location">
    <subcellularLocation>
        <location evidence="1">Membrane</location>
        <topology evidence="1">Multi-pass membrane protein</topology>
    </subcellularLocation>
</comment>
<evidence type="ECO:0000313" key="10">
    <source>
        <dbReference type="Proteomes" id="UP000076154"/>
    </source>
</evidence>
<dbReference type="Pfam" id="PF20684">
    <property type="entry name" value="Fung_rhodopsin"/>
    <property type="match status" value="1"/>
</dbReference>
<gene>
    <name evidence="9" type="ORF">Hypma_000323</name>
</gene>
<reference evidence="9" key="1">
    <citation type="submission" date="2018-04" db="EMBL/GenBank/DDBJ databases">
        <title>Whole genome sequencing of Hypsizygus marmoreus.</title>
        <authorList>
            <person name="Choi I.-G."/>
            <person name="Min B."/>
            <person name="Kim J.-G."/>
            <person name="Kim S."/>
            <person name="Oh Y.-L."/>
            <person name="Kong W.-S."/>
            <person name="Park H."/>
            <person name="Jeong J."/>
            <person name="Song E.-S."/>
        </authorList>
    </citation>
    <scope>NUCLEOTIDE SEQUENCE [LARGE SCALE GENOMIC DNA]</scope>
    <source>
        <strain evidence="9">51987-8</strain>
    </source>
</reference>
<dbReference type="InParanoid" id="A0A369JGN5"/>
<feature type="region of interest" description="Disordered" evidence="6">
    <location>
        <begin position="291"/>
        <end position="340"/>
    </location>
</feature>
<feature type="transmembrane region" description="Helical" evidence="7">
    <location>
        <begin position="242"/>
        <end position="260"/>
    </location>
</feature>
<dbReference type="OrthoDB" id="444631at2759"/>
<dbReference type="STRING" id="39966.A0A369JGN5"/>
<evidence type="ECO:0000313" key="9">
    <source>
        <dbReference type="EMBL" id="RDB18574.1"/>
    </source>
</evidence>
<evidence type="ECO:0000256" key="4">
    <source>
        <dbReference type="ARBA" id="ARBA00023136"/>
    </source>
</evidence>
<feature type="compositionally biased region" description="Polar residues" evidence="6">
    <location>
        <begin position="299"/>
        <end position="310"/>
    </location>
</feature>
<evidence type="ECO:0000256" key="2">
    <source>
        <dbReference type="ARBA" id="ARBA00022692"/>
    </source>
</evidence>
<feature type="transmembrane region" description="Helical" evidence="7">
    <location>
        <begin position="56"/>
        <end position="75"/>
    </location>
</feature>
<dbReference type="PANTHER" id="PTHR33048">
    <property type="entry name" value="PTH11-LIKE INTEGRAL MEMBRANE PROTEIN (AFU_ORTHOLOGUE AFUA_5G11245)"/>
    <property type="match status" value="1"/>
</dbReference>
<evidence type="ECO:0000256" key="1">
    <source>
        <dbReference type="ARBA" id="ARBA00004141"/>
    </source>
</evidence>
<dbReference type="AlphaFoldDB" id="A0A369JGN5"/>
<feature type="transmembrane region" description="Helical" evidence="7">
    <location>
        <begin position="166"/>
        <end position="190"/>
    </location>
</feature>
<name>A0A369JGN5_HYPMA</name>
<keyword evidence="10" id="KW-1185">Reference proteome</keyword>
<feature type="transmembrane region" description="Helical" evidence="7">
    <location>
        <begin position="202"/>
        <end position="222"/>
    </location>
</feature>
<feature type="transmembrane region" description="Helical" evidence="7">
    <location>
        <begin position="90"/>
        <end position="112"/>
    </location>
</feature>
<feature type="transmembrane region" description="Helical" evidence="7">
    <location>
        <begin position="124"/>
        <end position="146"/>
    </location>
</feature>
<dbReference type="InterPro" id="IPR052337">
    <property type="entry name" value="SAT4-like"/>
</dbReference>
<comment type="similarity">
    <text evidence="5">Belongs to the SAT4 family.</text>
</comment>
<evidence type="ECO:0000256" key="5">
    <source>
        <dbReference type="ARBA" id="ARBA00038359"/>
    </source>
</evidence>
<dbReference type="EMBL" id="LUEZ02000101">
    <property type="protein sequence ID" value="RDB18574.1"/>
    <property type="molecule type" value="Genomic_DNA"/>
</dbReference>
<organism evidence="9 10">
    <name type="scientific">Hypsizygus marmoreus</name>
    <name type="common">White beech mushroom</name>
    <name type="synonym">Agaricus marmoreus</name>
    <dbReference type="NCBI Taxonomy" id="39966"/>
    <lineage>
        <taxon>Eukaryota</taxon>
        <taxon>Fungi</taxon>
        <taxon>Dikarya</taxon>
        <taxon>Basidiomycota</taxon>
        <taxon>Agaricomycotina</taxon>
        <taxon>Agaricomycetes</taxon>
        <taxon>Agaricomycetidae</taxon>
        <taxon>Agaricales</taxon>
        <taxon>Tricholomatineae</taxon>
        <taxon>Lyophyllaceae</taxon>
        <taxon>Hypsizygus</taxon>
    </lineage>
</organism>
<keyword evidence="3 7" id="KW-1133">Transmembrane helix</keyword>
<feature type="domain" description="Rhodopsin" evidence="8">
    <location>
        <begin position="42"/>
        <end position="252"/>
    </location>
</feature>
<feature type="compositionally biased region" description="Basic and acidic residues" evidence="6">
    <location>
        <begin position="331"/>
        <end position="340"/>
    </location>
</feature>
<comment type="caution">
    <text evidence="9">The sequence shown here is derived from an EMBL/GenBank/DDBJ whole genome shotgun (WGS) entry which is preliminary data.</text>
</comment>
<keyword evidence="2 7" id="KW-0812">Transmembrane</keyword>
<evidence type="ECO:0000256" key="3">
    <source>
        <dbReference type="ARBA" id="ARBA00022989"/>
    </source>
</evidence>
<dbReference type="Proteomes" id="UP000076154">
    <property type="component" value="Unassembled WGS sequence"/>
</dbReference>
<proteinExistence type="inferred from homology"/>
<protein>
    <recommendedName>
        <fullName evidence="8">Rhodopsin domain-containing protein</fullName>
    </recommendedName>
</protein>
<sequence length="340" mass="38313">MPLRLALYVRIFAQTMPVDPGVQVKITSSVCSSVAVASTIYRLIIRRRRLWFDDGWALFSMISLIVQVIAVFLDVPHPQPLSQKGKVTRYYLMAVTFYCVIWPARLSILFSMIRINPFPKRRRLLIAIAGLFIFVWIILTAQLFWVCEPNPRWKLRPSPQCPLNRQVAICQLVSDVIADAILLIAPLQLLAVIRDKWLRYRLIIIFSTCIVTTIVSLVHAVYILTESGTPSVVISALVEDSISLIVCNIPVVVAGVVHLGDVSIARREGRLSSFIKFATFRPATTTVVESHELSEDMSIAQSSSPRQARNSTEDIPIQKPRHSNESSVDAKQLRRLVDEP</sequence>
<evidence type="ECO:0000256" key="7">
    <source>
        <dbReference type="SAM" id="Phobius"/>
    </source>
</evidence>
<keyword evidence="4 7" id="KW-0472">Membrane</keyword>
<accession>A0A369JGN5</accession>
<evidence type="ECO:0000256" key="6">
    <source>
        <dbReference type="SAM" id="MobiDB-lite"/>
    </source>
</evidence>